<dbReference type="SUPFAM" id="SSF56214">
    <property type="entry name" value="4'-phosphopantetheinyl transferase"/>
    <property type="match status" value="2"/>
</dbReference>
<evidence type="ECO:0000313" key="5">
    <source>
        <dbReference type="Proteomes" id="UP001551189"/>
    </source>
</evidence>
<accession>A0ABV3B1Z5</accession>
<keyword evidence="5" id="KW-1185">Reference proteome</keyword>
<proteinExistence type="inferred from homology"/>
<name>A0ABV3B1Z5_9ACTN</name>
<evidence type="ECO:0000259" key="3">
    <source>
        <dbReference type="Pfam" id="PF01648"/>
    </source>
</evidence>
<protein>
    <submittedName>
        <fullName evidence="4">4'-phosphopantetheinyl transferase superfamily protein</fullName>
    </submittedName>
</protein>
<dbReference type="InterPro" id="IPR037143">
    <property type="entry name" value="4-PPantetheinyl_Trfase_dom_sf"/>
</dbReference>
<dbReference type="EMBL" id="JBEYXT010000094">
    <property type="protein sequence ID" value="MEU6803447.1"/>
    <property type="molecule type" value="Genomic_DNA"/>
</dbReference>
<comment type="similarity">
    <text evidence="1">Belongs to the P-Pant transferase superfamily. Gsp/Sfp/HetI/AcpT family.</text>
</comment>
<dbReference type="PANTHER" id="PTHR12215:SF10">
    <property type="entry name" value="L-AMINOADIPATE-SEMIALDEHYDE DEHYDROGENASE-PHOSPHOPANTETHEINYL TRANSFERASE"/>
    <property type="match status" value="1"/>
</dbReference>
<evidence type="ECO:0000313" key="4">
    <source>
        <dbReference type="EMBL" id="MEU6803447.1"/>
    </source>
</evidence>
<evidence type="ECO:0000256" key="2">
    <source>
        <dbReference type="ARBA" id="ARBA00022679"/>
    </source>
</evidence>
<dbReference type="RefSeq" id="WP_359697421.1">
    <property type="nucleotide sequence ID" value="NZ_JBEYXT010000094.1"/>
</dbReference>
<dbReference type="InterPro" id="IPR050559">
    <property type="entry name" value="P-Pant_transferase_sf"/>
</dbReference>
<keyword evidence="2 4" id="KW-0808">Transferase</keyword>
<dbReference type="InterPro" id="IPR008278">
    <property type="entry name" value="4-PPantetheinyl_Trfase_dom"/>
</dbReference>
<organism evidence="4 5">
    <name type="scientific">Streptomyces neyagawaensis</name>
    <dbReference type="NCBI Taxonomy" id="42238"/>
    <lineage>
        <taxon>Bacteria</taxon>
        <taxon>Bacillati</taxon>
        <taxon>Actinomycetota</taxon>
        <taxon>Actinomycetes</taxon>
        <taxon>Kitasatosporales</taxon>
        <taxon>Streptomycetaceae</taxon>
        <taxon>Streptomyces</taxon>
    </lineage>
</organism>
<comment type="caution">
    <text evidence="4">The sequence shown here is derived from an EMBL/GenBank/DDBJ whole genome shotgun (WGS) entry which is preliminary data.</text>
</comment>
<dbReference type="GO" id="GO:0016740">
    <property type="term" value="F:transferase activity"/>
    <property type="evidence" value="ECO:0007669"/>
    <property type="project" value="UniProtKB-KW"/>
</dbReference>
<evidence type="ECO:0000256" key="1">
    <source>
        <dbReference type="ARBA" id="ARBA00010990"/>
    </source>
</evidence>
<dbReference type="Gene3D" id="3.90.470.20">
    <property type="entry name" value="4'-phosphopantetheinyl transferase domain"/>
    <property type="match status" value="2"/>
</dbReference>
<reference evidence="4 5" key="1">
    <citation type="submission" date="2024-06" db="EMBL/GenBank/DDBJ databases">
        <title>The Natural Products Discovery Center: Release of the First 8490 Sequenced Strains for Exploring Actinobacteria Biosynthetic Diversity.</title>
        <authorList>
            <person name="Kalkreuter E."/>
            <person name="Kautsar S.A."/>
            <person name="Yang D."/>
            <person name="Bader C.D."/>
            <person name="Teijaro C.N."/>
            <person name="Fluegel L."/>
            <person name="Davis C.M."/>
            <person name="Simpson J.R."/>
            <person name="Lauterbach L."/>
            <person name="Steele A.D."/>
            <person name="Gui C."/>
            <person name="Meng S."/>
            <person name="Li G."/>
            <person name="Viehrig K."/>
            <person name="Ye F."/>
            <person name="Su P."/>
            <person name="Kiefer A.F."/>
            <person name="Nichols A."/>
            <person name="Cepeda A.J."/>
            <person name="Yan W."/>
            <person name="Fan B."/>
            <person name="Jiang Y."/>
            <person name="Adhikari A."/>
            <person name="Zheng C.-J."/>
            <person name="Schuster L."/>
            <person name="Cowan T.M."/>
            <person name="Smanski M.J."/>
            <person name="Chevrette M.G."/>
            <person name="De Carvalho L.P.S."/>
            <person name="Shen B."/>
        </authorList>
    </citation>
    <scope>NUCLEOTIDE SEQUENCE [LARGE SCALE GENOMIC DNA]</scope>
    <source>
        <strain evidence="4 5">NPDC046851</strain>
    </source>
</reference>
<feature type="domain" description="4'-phosphopantetheinyl transferase" evidence="3">
    <location>
        <begin position="136"/>
        <end position="222"/>
    </location>
</feature>
<sequence length="298" mass="31088">MSVRRGLAGPPPLRVTSPDGPWEALSGAVRDGGYGLAYGLASEWAPAARGPALRGLLGHEYGRYLAVNGEEARTRFAVSRLVLKHGAAAVLGADPADLELARRPNGRPYLRGCGRLDVSLSHTGDVVAVGLSRLGPIGVDVEPQDRAAYGTGLEEDVCTAHERAALGWLPEEERNAAVIRLWTLKEAYTKALGLGTRLSFRSFGFTTPSTRTAAPRLLGTDGLPADDGGWHFETHTLDDRCTLSAAVGPAPHAAAGTVDASGMVDSGLMRAVMTCSRKDALATTGAEGDGDATAVRPA</sequence>
<dbReference type="Pfam" id="PF01648">
    <property type="entry name" value="ACPS"/>
    <property type="match status" value="1"/>
</dbReference>
<dbReference type="PANTHER" id="PTHR12215">
    <property type="entry name" value="PHOSPHOPANTETHEINE TRANSFERASE"/>
    <property type="match status" value="1"/>
</dbReference>
<dbReference type="Proteomes" id="UP001551189">
    <property type="component" value="Unassembled WGS sequence"/>
</dbReference>
<gene>
    <name evidence="4" type="ORF">ABZ931_20895</name>
</gene>